<sequence length="393" mass="44013">MKILITTDWYTPAVNGVVTSVKNLQRELERRGHEVRILTLSQSLHSWSRDGVTAIGSVNAGRIYPGARLRTAMAGRWVRELMDWRPDVIHSQCEFSTFFLARRIAEELDVPLVHTYHTVYEDYTHYFSPSVRWGRCAVAAFSRWVAAQVDGMIAPTGKVRGLLQGYGVRCPVFVVPTGIDLRRFQQEGDPMRRAVLRASLGIPAENTVLVCVGRLAEEKNIQELLKLRASLGSRPVTLLLVGDGPDRPRLEQVAHDLRLEAPAVIFAGMVPPEEVPEWYRLGDLFVSASSSETQGLTYIEALAAGVPALCRADLCLEGVILEGENGWQYHSTVEFRQRLEEFLASPETHEALKRRAAESAEQFSAQRFAQRVERIYQMQLARRAASCVQGVTA</sequence>
<dbReference type="GeneID" id="89521481"/>
<keyword evidence="4" id="KW-1185">Reference proteome</keyword>
<feature type="domain" description="Glycosyltransferase subfamily 4-like N-terminal" evidence="2">
    <location>
        <begin position="14"/>
        <end position="183"/>
    </location>
</feature>
<dbReference type="KEGG" id="obj:EIO64_12850"/>
<dbReference type="InterPro" id="IPR050194">
    <property type="entry name" value="Glycosyltransferase_grp1"/>
</dbReference>
<accession>A0A4D7AQR9</accession>
<dbReference type="RefSeq" id="WP_119310559.1">
    <property type="nucleotide sequence ID" value="NZ_CP034413.3"/>
</dbReference>
<organism evidence="3 4">
    <name type="scientific">Dysosmobacter welbionis</name>
    <dbReference type="NCBI Taxonomy" id="2093857"/>
    <lineage>
        <taxon>Bacteria</taxon>
        <taxon>Bacillati</taxon>
        <taxon>Bacillota</taxon>
        <taxon>Clostridia</taxon>
        <taxon>Eubacteriales</taxon>
        <taxon>Oscillospiraceae</taxon>
        <taxon>Dysosmobacter</taxon>
    </lineage>
</organism>
<dbReference type="CDD" id="cd03817">
    <property type="entry name" value="GT4_UGDG-like"/>
    <property type="match status" value="1"/>
</dbReference>
<name>A0A4D7AQR9_9FIRM</name>
<dbReference type="GO" id="GO:0016758">
    <property type="term" value="F:hexosyltransferase activity"/>
    <property type="evidence" value="ECO:0007669"/>
    <property type="project" value="TreeGrafter"/>
</dbReference>
<keyword evidence="3" id="KW-0808">Transferase</keyword>
<dbReference type="SUPFAM" id="SSF53756">
    <property type="entry name" value="UDP-Glycosyltransferase/glycogen phosphorylase"/>
    <property type="match status" value="1"/>
</dbReference>
<dbReference type="Gene3D" id="3.40.50.2000">
    <property type="entry name" value="Glycogen Phosphorylase B"/>
    <property type="match status" value="2"/>
</dbReference>
<dbReference type="Pfam" id="PF13439">
    <property type="entry name" value="Glyco_transf_4"/>
    <property type="match status" value="1"/>
</dbReference>
<dbReference type="InterPro" id="IPR028098">
    <property type="entry name" value="Glyco_trans_4-like_N"/>
</dbReference>
<evidence type="ECO:0000259" key="1">
    <source>
        <dbReference type="Pfam" id="PF00534"/>
    </source>
</evidence>
<protein>
    <submittedName>
        <fullName evidence="3">Glycosyltransferase family 4 protein</fullName>
    </submittedName>
</protein>
<feature type="domain" description="Glycosyl transferase family 1" evidence="1">
    <location>
        <begin position="196"/>
        <end position="357"/>
    </location>
</feature>
<evidence type="ECO:0000259" key="2">
    <source>
        <dbReference type="Pfam" id="PF13439"/>
    </source>
</evidence>
<gene>
    <name evidence="3" type="ORF">EIO64_12850</name>
</gene>
<dbReference type="PANTHER" id="PTHR45947:SF3">
    <property type="entry name" value="SULFOQUINOVOSYL TRANSFERASE SQD2"/>
    <property type="match status" value="1"/>
</dbReference>
<evidence type="ECO:0000313" key="3">
    <source>
        <dbReference type="EMBL" id="QCI60001.1"/>
    </source>
</evidence>
<proteinExistence type="predicted"/>
<dbReference type="InterPro" id="IPR001296">
    <property type="entry name" value="Glyco_trans_1"/>
</dbReference>
<dbReference type="PANTHER" id="PTHR45947">
    <property type="entry name" value="SULFOQUINOVOSYL TRANSFERASE SQD2"/>
    <property type="match status" value="1"/>
</dbReference>
<evidence type="ECO:0000313" key="4">
    <source>
        <dbReference type="Proteomes" id="UP000298642"/>
    </source>
</evidence>
<dbReference type="Proteomes" id="UP000298642">
    <property type="component" value="Chromosome"/>
</dbReference>
<dbReference type="EMBL" id="CP034413">
    <property type="protein sequence ID" value="QCI60001.1"/>
    <property type="molecule type" value="Genomic_DNA"/>
</dbReference>
<dbReference type="Pfam" id="PF00534">
    <property type="entry name" value="Glycos_transf_1"/>
    <property type="match status" value="1"/>
</dbReference>
<reference evidence="4" key="1">
    <citation type="submission" date="2018-12" db="EMBL/GenBank/DDBJ databases">
        <title>Dusodibacter welbiota gen. nov., sp. nov., isolated from human faeces and emended description of the Oscillibacter genus.</title>
        <authorList>
            <person name="Le Roy T."/>
            <person name="Van der Smissen P."/>
            <person name="Delzenne N."/>
            <person name="Muccioli G."/>
            <person name="Collet J.F."/>
            <person name="Cani P.D."/>
        </authorList>
    </citation>
    <scope>NUCLEOTIDE SEQUENCE [LARGE SCALE GENOMIC DNA]</scope>
    <source>
        <strain evidence="4">J115</strain>
    </source>
</reference>
<dbReference type="AlphaFoldDB" id="A0A4D7AQR9"/>